<gene>
    <name evidence="2" type="ORF">EC973_007735</name>
</gene>
<organism evidence="2 3">
    <name type="scientific">Apophysomyces ossiformis</name>
    <dbReference type="NCBI Taxonomy" id="679940"/>
    <lineage>
        <taxon>Eukaryota</taxon>
        <taxon>Fungi</taxon>
        <taxon>Fungi incertae sedis</taxon>
        <taxon>Mucoromycota</taxon>
        <taxon>Mucoromycotina</taxon>
        <taxon>Mucoromycetes</taxon>
        <taxon>Mucorales</taxon>
        <taxon>Mucorineae</taxon>
        <taxon>Mucoraceae</taxon>
        <taxon>Apophysomyces</taxon>
    </lineage>
</organism>
<dbReference type="PROSITE" id="PS50181">
    <property type="entry name" value="FBOX"/>
    <property type="match status" value="1"/>
</dbReference>
<name>A0A8H7C0L3_9FUNG</name>
<evidence type="ECO:0000259" key="1">
    <source>
        <dbReference type="PROSITE" id="PS50181"/>
    </source>
</evidence>
<protein>
    <recommendedName>
        <fullName evidence="1">F-box domain-containing protein</fullName>
    </recommendedName>
</protein>
<proteinExistence type="predicted"/>
<comment type="caution">
    <text evidence="2">The sequence shown here is derived from an EMBL/GenBank/DDBJ whole genome shotgun (WGS) entry which is preliminary data.</text>
</comment>
<dbReference type="OrthoDB" id="2255585at2759"/>
<dbReference type="AlphaFoldDB" id="A0A8H7C0L3"/>
<dbReference type="Proteomes" id="UP000605846">
    <property type="component" value="Unassembled WGS sequence"/>
</dbReference>
<dbReference type="EMBL" id="JABAYA010000006">
    <property type="protein sequence ID" value="KAF7731904.1"/>
    <property type="molecule type" value="Genomic_DNA"/>
</dbReference>
<reference evidence="2" key="1">
    <citation type="submission" date="2020-01" db="EMBL/GenBank/DDBJ databases">
        <title>Genome Sequencing of Three Apophysomyces-Like Fungal Strains Confirms a Novel Fungal Genus in the Mucoromycota with divergent Burkholderia-like Endosymbiotic Bacteria.</title>
        <authorList>
            <person name="Stajich J.E."/>
            <person name="Macias A.M."/>
            <person name="Carter-House D."/>
            <person name="Lovett B."/>
            <person name="Kasson L.R."/>
            <person name="Berry K."/>
            <person name="Grigoriev I."/>
            <person name="Chang Y."/>
            <person name="Spatafora J."/>
            <person name="Kasson M.T."/>
        </authorList>
    </citation>
    <scope>NUCLEOTIDE SEQUENCE</scope>
    <source>
        <strain evidence="2">NRRL A-21654</strain>
    </source>
</reference>
<dbReference type="CDD" id="cd09917">
    <property type="entry name" value="F-box_SF"/>
    <property type="match status" value="1"/>
</dbReference>
<evidence type="ECO:0000313" key="2">
    <source>
        <dbReference type="EMBL" id="KAF7731904.1"/>
    </source>
</evidence>
<feature type="domain" description="F-box" evidence="1">
    <location>
        <begin position="7"/>
        <end position="56"/>
    </location>
</feature>
<keyword evidence="3" id="KW-1185">Reference proteome</keyword>
<accession>A0A8H7C0L3</accession>
<evidence type="ECO:0000313" key="3">
    <source>
        <dbReference type="Proteomes" id="UP000605846"/>
    </source>
</evidence>
<dbReference type="SUPFAM" id="SSF81383">
    <property type="entry name" value="F-box domain"/>
    <property type="match status" value="1"/>
</dbReference>
<dbReference type="InterPro" id="IPR036047">
    <property type="entry name" value="F-box-like_dom_sf"/>
</dbReference>
<dbReference type="InterPro" id="IPR001810">
    <property type="entry name" value="F-box_dom"/>
</dbReference>
<sequence length="251" mass="29098">MQTKQSSLRLDQLPIEIITCILNCLDPKELVVIAQLNSWFRNFSAPFIADRIRESTKKDGWRIHITLLTRSEMSDGISYFHELSLLGELQSIDPRTLRLTFDVYPVGEDGFSLVPLVSPIDKQTVFFANTDTKMELLVSFAKVAQHRMEYVDQAGVAILDTTAMETQPEDELEKQVRLNDQDEGFLLNCCIRHVPSEQLIAPTDIKFMVDQYRDELKPIVVEITSFRISPMWWVRQMTRPTVDYMLQHSLW</sequence>